<dbReference type="EMBL" id="LQMQ01000065">
    <property type="protein sequence ID" value="KUO39419.1"/>
    <property type="molecule type" value="Genomic_DNA"/>
</dbReference>
<dbReference type="NCBIfam" id="TIGR01178">
    <property type="entry name" value="ade"/>
    <property type="match status" value="1"/>
</dbReference>
<evidence type="ECO:0000313" key="9">
    <source>
        <dbReference type="EMBL" id="KUO39419.1"/>
    </source>
</evidence>
<evidence type="ECO:0000256" key="6">
    <source>
        <dbReference type="HAMAP-Rule" id="MF_01518"/>
    </source>
</evidence>
<dbReference type="Pfam" id="PF01979">
    <property type="entry name" value="Amidohydro_1"/>
    <property type="match status" value="1"/>
</dbReference>
<dbReference type="SUPFAM" id="SSF51338">
    <property type="entry name" value="Composite domain of metallo-dependent hydrolases"/>
    <property type="match status" value="1"/>
</dbReference>
<dbReference type="InterPro" id="IPR011059">
    <property type="entry name" value="Metal-dep_hydrolase_composite"/>
</dbReference>
<dbReference type="Gene3D" id="2.30.40.10">
    <property type="entry name" value="Urease, subunit C, domain 1"/>
    <property type="match status" value="1"/>
</dbReference>
<dbReference type="CDD" id="cd01295">
    <property type="entry name" value="AdeC"/>
    <property type="match status" value="1"/>
</dbReference>
<evidence type="ECO:0000256" key="5">
    <source>
        <dbReference type="ARBA" id="ARBA00047720"/>
    </source>
</evidence>
<dbReference type="SUPFAM" id="SSF51556">
    <property type="entry name" value="Metallo-dependent hydrolases"/>
    <property type="match status" value="1"/>
</dbReference>
<accession>A0A147JSE2</accession>
<reference evidence="9 10" key="1">
    <citation type="journal article" date="2016" name="Nat. Microbiol.">
        <title>Genomic inference of the metabolism of cosmopolitan subsurface Archaea, Hadesarchaea.</title>
        <authorList>
            <person name="Baker B.J."/>
            <person name="Saw J.H."/>
            <person name="Lind A.E."/>
            <person name="Lazar C.S."/>
            <person name="Hinrichs K.-U."/>
            <person name="Teske A.P."/>
            <person name="Ettema T.J."/>
        </authorList>
    </citation>
    <scope>NUCLEOTIDE SEQUENCE [LARGE SCALE GENOMIC DNA]</scope>
</reference>
<protein>
    <recommendedName>
        <fullName evidence="2 6">Adenine deaminase</fullName>
        <shortName evidence="6">Adenase</shortName>
        <shortName evidence="6">Adenine aminase</shortName>
        <ecNumber evidence="2 6">3.5.4.2</ecNumber>
    </recommendedName>
</protein>
<name>A0A147JSE2_HADYE</name>
<keyword evidence="3 6" id="KW-0378">Hydrolase</keyword>
<dbReference type="InterPro" id="IPR026912">
    <property type="entry name" value="Adenine_deam_C"/>
</dbReference>
<evidence type="ECO:0000259" key="7">
    <source>
        <dbReference type="Pfam" id="PF01979"/>
    </source>
</evidence>
<dbReference type="InterPro" id="IPR006680">
    <property type="entry name" value="Amidohydro-rel"/>
</dbReference>
<comment type="cofactor">
    <cofactor evidence="6">
        <name>Mn(2+)</name>
        <dbReference type="ChEBI" id="CHEBI:29035"/>
    </cofactor>
</comment>
<proteinExistence type="inferred from homology"/>
<dbReference type="PANTHER" id="PTHR11113">
    <property type="entry name" value="N-ACETYLGLUCOSAMINE-6-PHOSPHATE DEACETYLASE"/>
    <property type="match status" value="1"/>
</dbReference>
<gene>
    <name evidence="6" type="primary">ade</name>
    <name evidence="9" type="ORF">APZ16_03480</name>
</gene>
<feature type="domain" description="Amidohydrolase-related" evidence="7">
    <location>
        <begin position="67"/>
        <end position="352"/>
    </location>
</feature>
<evidence type="ECO:0000259" key="8">
    <source>
        <dbReference type="Pfam" id="PF13382"/>
    </source>
</evidence>
<evidence type="ECO:0000256" key="1">
    <source>
        <dbReference type="ARBA" id="ARBA00006773"/>
    </source>
</evidence>
<dbReference type="PANTHER" id="PTHR11113:SF2">
    <property type="entry name" value="ADENINE DEAMINASE"/>
    <property type="match status" value="1"/>
</dbReference>
<dbReference type="InterPro" id="IPR006679">
    <property type="entry name" value="Adenine_deam"/>
</dbReference>
<dbReference type="Proteomes" id="UP000074294">
    <property type="component" value="Unassembled WGS sequence"/>
</dbReference>
<dbReference type="Gene3D" id="3.20.20.140">
    <property type="entry name" value="Metal-dependent hydrolases"/>
    <property type="match status" value="1"/>
</dbReference>
<dbReference type="EC" id="3.5.4.2" evidence="2 6"/>
<evidence type="ECO:0000313" key="10">
    <source>
        <dbReference type="Proteomes" id="UP000074294"/>
    </source>
</evidence>
<comment type="similarity">
    <text evidence="1 6">Belongs to the metallo-dependent hydrolases superfamily. Adenine deaminase family.</text>
</comment>
<dbReference type="GO" id="GO:0000034">
    <property type="term" value="F:adenine deaminase activity"/>
    <property type="evidence" value="ECO:0007669"/>
    <property type="project" value="UniProtKB-UniRule"/>
</dbReference>
<evidence type="ECO:0000256" key="2">
    <source>
        <dbReference type="ARBA" id="ARBA00012782"/>
    </source>
</evidence>
<organism evidence="9 10">
    <name type="scientific">Hadarchaeum yellowstonense</name>
    <dbReference type="NCBI Taxonomy" id="1776334"/>
    <lineage>
        <taxon>Archaea</taxon>
        <taxon>Methanobacteriati</taxon>
        <taxon>Candidatus Hadarchaeota</taxon>
        <taxon>Candidatus Hadarchaeia</taxon>
        <taxon>Candidatus Hadarchaeales</taxon>
        <taxon>Candidatus Hadarchaeaceae</taxon>
        <taxon>Candidatus Hadarchaeum</taxon>
    </lineage>
</organism>
<evidence type="ECO:0000256" key="4">
    <source>
        <dbReference type="ARBA" id="ARBA00023211"/>
    </source>
</evidence>
<sequence>MSAIKRVIRTALKELPAELVLKDCNLVNVYTGEITRTDVSIAAGRVASIEKNSGPAQKFFDCSGYYAVPGLLDGHVHLDSTLLTPTQLAKIILPCGTTTVFIDPMEIANVLGLRGINSLLKDAWGSPLKTYVQISSRVPTAPGLETTGAVLGVREVVRMVKWSTVASLGELDPSKVIPPQDEYLLKVMATKRSWKVRVGHAAGLSGAELNAYASAGIGDDHECVTAEEALERVRLGMKVMIREGSSERNLEELIKLITVKGQDPRNFFFCTDDKHPNDIVREGHIDYNVRKAISLGLDPVRAVQLATINCAEHFRLDDEVGSIAPGRFADIVLVRDLREFKPEIVIANGQVVARKGKLLVRLREYRWPGWSTNTVKMKRSVEPADFEITSDREVQAVRVIQTIEGQIINKEIRAELKVIDGKVVVDIANDILKIACVERHKRTGNVAVAFVKGFELKEGAIASSVAHDHHNIVVVGANEADMAKAVNEIKRTQGGLVAVGRGKVLEKLELPIAGLMSKRSPDVVTRKLEKLNQAARDLGCKLNAPFMTLSFISLPTVPELGLTDKGLVDVRHRRIIPVKID</sequence>
<comment type="caution">
    <text evidence="9">The sequence shown here is derived from an EMBL/GenBank/DDBJ whole genome shotgun (WGS) entry which is preliminary data.</text>
</comment>
<dbReference type="GO" id="GO:0006146">
    <property type="term" value="P:adenine catabolic process"/>
    <property type="evidence" value="ECO:0007669"/>
    <property type="project" value="InterPro"/>
</dbReference>
<keyword evidence="4 6" id="KW-0464">Manganese</keyword>
<evidence type="ECO:0000256" key="3">
    <source>
        <dbReference type="ARBA" id="ARBA00022801"/>
    </source>
</evidence>
<dbReference type="HAMAP" id="MF_01518">
    <property type="entry name" value="Adenine_deamin"/>
    <property type="match status" value="1"/>
</dbReference>
<feature type="domain" description="Adenine deaminase C-terminal" evidence="8">
    <location>
        <begin position="406"/>
        <end position="572"/>
    </location>
</feature>
<dbReference type="Pfam" id="PF13382">
    <property type="entry name" value="Adenine_deam_C"/>
    <property type="match status" value="1"/>
</dbReference>
<dbReference type="AlphaFoldDB" id="A0A147JSE2"/>
<comment type="catalytic activity">
    <reaction evidence="5 6">
        <text>adenine + H2O + H(+) = hypoxanthine + NH4(+)</text>
        <dbReference type="Rhea" id="RHEA:23688"/>
        <dbReference type="ChEBI" id="CHEBI:15377"/>
        <dbReference type="ChEBI" id="CHEBI:15378"/>
        <dbReference type="ChEBI" id="CHEBI:16708"/>
        <dbReference type="ChEBI" id="CHEBI:17368"/>
        <dbReference type="ChEBI" id="CHEBI:28938"/>
        <dbReference type="EC" id="3.5.4.2"/>
    </reaction>
</comment>
<dbReference type="STRING" id="1776334.APZ16_03480"/>
<dbReference type="InterPro" id="IPR032466">
    <property type="entry name" value="Metal_Hydrolase"/>
</dbReference>